<dbReference type="AlphaFoldDB" id="A0A931HZS2"/>
<feature type="binding site" description="covalent" evidence="9">
    <location>
        <position position="74"/>
    </location>
    <ligand>
        <name>heme c</name>
        <dbReference type="ChEBI" id="CHEBI:61717"/>
    </ligand>
</feature>
<keyword evidence="11" id="KW-0732">Signal</keyword>
<accession>A0A931HZS2</accession>
<dbReference type="GO" id="GO:0009055">
    <property type="term" value="F:electron transfer activity"/>
    <property type="evidence" value="ECO:0007669"/>
    <property type="project" value="InterPro"/>
</dbReference>
<name>A0A931HZS2_9HYPH</name>
<gene>
    <name evidence="13" type="ORF">I5731_02460</name>
</gene>
<keyword evidence="4 10" id="KW-0812">Transmembrane</keyword>
<evidence type="ECO:0000256" key="3">
    <source>
        <dbReference type="ARBA" id="ARBA00022617"/>
    </source>
</evidence>
<reference evidence="13" key="1">
    <citation type="submission" date="2020-12" db="EMBL/GenBank/DDBJ databases">
        <title>Methylobrevis albus sp. nov., isolated from fresh water lack sediment.</title>
        <authorList>
            <person name="Zou Q."/>
        </authorList>
    </citation>
    <scope>NUCLEOTIDE SEQUENCE</scope>
    <source>
        <strain evidence="13">L22</strain>
    </source>
</reference>
<feature type="signal peptide" evidence="11">
    <location>
        <begin position="1"/>
        <end position="25"/>
    </location>
</feature>
<feature type="domain" description="Cytochrome c" evidence="12">
    <location>
        <begin position="58"/>
        <end position="233"/>
    </location>
</feature>
<comment type="cofactor">
    <cofactor evidence="9">
        <name>heme c</name>
        <dbReference type="ChEBI" id="CHEBI:61717"/>
    </cofactor>
    <text evidence="9">Binds 1 heme c group covalently per subunit.</text>
</comment>
<evidence type="ECO:0000256" key="11">
    <source>
        <dbReference type="SAM" id="SignalP"/>
    </source>
</evidence>
<keyword evidence="6 10" id="KW-1133">Transmembrane helix</keyword>
<evidence type="ECO:0000313" key="14">
    <source>
        <dbReference type="Proteomes" id="UP000631694"/>
    </source>
</evidence>
<dbReference type="Proteomes" id="UP000631694">
    <property type="component" value="Unassembled WGS sequence"/>
</dbReference>
<keyword evidence="14" id="KW-1185">Reference proteome</keyword>
<keyword evidence="5 9" id="KW-0479">Metal-binding</keyword>
<feature type="binding site" description="covalent" evidence="9">
    <location>
        <position position="71"/>
    </location>
    <ligand>
        <name>heme c</name>
        <dbReference type="ChEBI" id="CHEBI:61717"/>
    </ligand>
</feature>
<evidence type="ECO:0000256" key="6">
    <source>
        <dbReference type="ARBA" id="ARBA00022989"/>
    </source>
</evidence>
<evidence type="ECO:0000256" key="8">
    <source>
        <dbReference type="ARBA" id="ARBA00023136"/>
    </source>
</evidence>
<evidence type="ECO:0000313" key="13">
    <source>
        <dbReference type="EMBL" id="MBH0236673.1"/>
    </source>
</evidence>
<evidence type="ECO:0000256" key="7">
    <source>
        <dbReference type="ARBA" id="ARBA00023004"/>
    </source>
</evidence>
<feature type="binding site" description="covalent" evidence="9">
    <location>
        <position position="217"/>
    </location>
    <ligand>
        <name>heme c</name>
        <dbReference type="ChEBI" id="CHEBI:61717"/>
    </ligand>
</feature>
<keyword evidence="3 9" id="KW-0349">Heme</keyword>
<evidence type="ECO:0000256" key="1">
    <source>
        <dbReference type="ARBA" id="ARBA00004370"/>
    </source>
</evidence>
<dbReference type="InterPro" id="IPR002326">
    <property type="entry name" value="Cyt_c1"/>
</dbReference>
<comment type="caution">
    <text evidence="13">The sequence shown here is derived from an EMBL/GenBank/DDBJ whole genome shotgun (WGS) entry which is preliminary data.</text>
</comment>
<evidence type="ECO:0000256" key="10">
    <source>
        <dbReference type="SAM" id="Phobius"/>
    </source>
</evidence>
<dbReference type="SUPFAM" id="SSF46626">
    <property type="entry name" value="Cytochrome c"/>
    <property type="match status" value="1"/>
</dbReference>
<evidence type="ECO:0000256" key="4">
    <source>
        <dbReference type="ARBA" id="ARBA00022692"/>
    </source>
</evidence>
<organism evidence="13 14">
    <name type="scientific">Methylobrevis albus</name>
    <dbReference type="NCBI Taxonomy" id="2793297"/>
    <lineage>
        <taxon>Bacteria</taxon>
        <taxon>Pseudomonadati</taxon>
        <taxon>Pseudomonadota</taxon>
        <taxon>Alphaproteobacteria</taxon>
        <taxon>Hyphomicrobiales</taxon>
        <taxon>Pleomorphomonadaceae</taxon>
        <taxon>Methylobrevis</taxon>
    </lineage>
</organism>
<sequence length="288" mass="31711">MKSTIARVAVAAVIGFGLAAGAAHAAEEGEHATPHYPLIKPERMTWSFAGPFGTYDPGQLQRGLKVYREVCSACHGLTRVAFRTLGQESGPRFEEGQVRTIAAEYQVMNADPDENGDMFERAGEPKDHFPSPYANEVAAAASNGGAAPPDLSLIAKARAVERGLPWFIFDMFLPYQEQGADYLHALLTGYQEPPEGVEVAEGTYYNPYFIAGQSLKMPPPMSDDQVEYTDGSPQTVEQYSRDVSAFLMWAAEPHLVERKQMGFRVIIFLIVFAGLLYATKKKIWSKAH</sequence>
<comment type="subcellular location">
    <subcellularLocation>
        <location evidence="1">Membrane</location>
    </subcellularLocation>
</comment>
<evidence type="ECO:0000256" key="5">
    <source>
        <dbReference type="ARBA" id="ARBA00022723"/>
    </source>
</evidence>
<dbReference type="GO" id="GO:0046872">
    <property type="term" value="F:metal ion binding"/>
    <property type="evidence" value="ECO:0007669"/>
    <property type="project" value="UniProtKB-KW"/>
</dbReference>
<evidence type="ECO:0000259" key="12">
    <source>
        <dbReference type="PROSITE" id="PS51007"/>
    </source>
</evidence>
<keyword evidence="8 10" id="KW-0472">Membrane</keyword>
<protein>
    <recommendedName>
        <fullName evidence="2">Cytochrome c1</fullName>
    </recommendedName>
</protein>
<dbReference type="PANTHER" id="PTHR10266:SF3">
    <property type="entry name" value="CYTOCHROME C1, HEME PROTEIN, MITOCHONDRIAL"/>
    <property type="match status" value="1"/>
</dbReference>
<proteinExistence type="predicted"/>
<dbReference type="GO" id="GO:0016020">
    <property type="term" value="C:membrane"/>
    <property type="evidence" value="ECO:0007669"/>
    <property type="project" value="UniProtKB-SubCell"/>
</dbReference>
<dbReference type="EMBL" id="JADZLT010000040">
    <property type="protein sequence ID" value="MBH0236673.1"/>
    <property type="molecule type" value="Genomic_DNA"/>
</dbReference>
<keyword evidence="7 9" id="KW-0408">Iron</keyword>
<dbReference type="Gene3D" id="1.20.5.100">
    <property type="entry name" value="Cytochrome c1, transmembrane anchor, C-terminal"/>
    <property type="match status" value="1"/>
</dbReference>
<dbReference type="InterPro" id="IPR036909">
    <property type="entry name" value="Cyt_c-like_dom_sf"/>
</dbReference>
<dbReference type="InterPro" id="IPR009056">
    <property type="entry name" value="Cyt_c-like_dom"/>
</dbReference>
<feature type="binding site" description="covalent" evidence="9">
    <location>
        <position position="75"/>
    </location>
    <ligand>
        <name>heme c</name>
        <dbReference type="ChEBI" id="CHEBI:61717"/>
    </ligand>
</feature>
<feature type="chain" id="PRO_5037267053" description="Cytochrome c1" evidence="11">
    <location>
        <begin position="26"/>
        <end position="288"/>
    </location>
</feature>
<evidence type="ECO:0000256" key="9">
    <source>
        <dbReference type="PIRSR" id="PIRSR602326-1"/>
    </source>
</evidence>
<feature type="transmembrane region" description="Helical" evidence="10">
    <location>
        <begin position="261"/>
        <end position="279"/>
    </location>
</feature>
<dbReference type="PROSITE" id="PS51007">
    <property type="entry name" value="CYTC"/>
    <property type="match status" value="1"/>
</dbReference>
<dbReference type="PRINTS" id="PR00603">
    <property type="entry name" value="CYTOCHROMEC1"/>
</dbReference>
<dbReference type="Pfam" id="PF02167">
    <property type="entry name" value="Cytochrom_C1"/>
    <property type="match status" value="1"/>
</dbReference>
<dbReference type="GO" id="GO:0020037">
    <property type="term" value="F:heme binding"/>
    <property type="evidence" value="ECO:0007669"/>
    <property type="project" value="InterPro"/>
</dbReference>
<evidence type="ECO:0000256" key="2">
    <source>
        <dbReference type="ARBA" id="ARBA00016165"/>
    </source>
</evidence>
<dbReference type="PANTHER" id="PTHR10266">
    <property type="entry name" value="CYTOCHROME C1"/>
    <property type="match status" value="1"/>
</dbReference>
<dbReference type="Gene3D" id="1.10.760.10">
    <property type="entry name" value="Cytochrome c-like domain"/>
    <property type="match status" value="1"/>
</dbReference>